<evidence type="ECO:0000256" key="5">
    <source>
        <dbReference type="ARBA" id="ARBA00022741"/>
    </source>
</evidence>
<dbReference type="InterPro" id="IPR030393">
    <property type="entry name" value="G_ENGB_dom"/>
</dbReference>
<organism evidence="12 13">
    <name type="scientific">Durusdinium trenchii</name>
    <dbReference type="NCBI Taxonomy" id="1381693"/>
    <lineage>
        <taxon>Eukaryota</taxon>
        <taxon>Sar</taxon>
        <taxon>Alveolata</taxon>
        <taxon>Dinophyceae</taxon>
        <taxon>Suessiales</taxon>
        <taxon>Symbiodiniaceae</taxon>
        <taxon>Durusdinium</taxon>
    </lineage>
</organism>
<accession>A0ABP0HMS4</accession>
<dbReference type="PANTHER" id="PTHR11649:SF13">
    <property type="entry name" value="ENGB-TYPE G DOMAIN-CONTAINING PROTEIN"/>
    <property type="match status" value="1"/>
</dbReference>
<evidence type="ECO:0000256" key="7">
    <source>
        <dbReference type="ARBA" id="ARBA00023134"/>
    </source>
</evidence>
<evidence type="ECO:0000259" key="11">
    <source>
        <dbReference type="PROSITE" id="PS51706"/>
    </source>
</evidence>
<keyword evidence="8" id="KW-0717">Septation</keyword>
<keyword evidence="7" id="KW-0342">GTP-binding</keyword>
<dbReference type="PROSITE" id="PS51706">
    <property type="entry name" value="G_ENGB"/>
    <property type="match status" value="1"/>
</dbReference>
<evidence type="ECO:0000256" key="3">
    <source>
        <dbReference type="ARBA" id="ARBA00022618"/>
    </source>
</evidence>
<feature type="compositionally biased region" description="Basic residues" evidence="10">
    <location>
        <begin position="282"/>
        <end position="291"/>
    </location>
</feature>
<protein>
    <submittedName>
        <fullName evidence="12">Probable GTP-binding protein EngB</fullName>
    </submittedName>
</protein>
<evidence type="ECO:0000313" key="13">
    <source>
        <dbReference type="Proteomes" id="UP001642464"/>
    </source>
</evidence>
<keyword evidence="6" id="KW-0460">Magnesium</keyword>
<evidence type="ECO:0000256" key="1">
    <source>
        <dbReference type="ARBA" id="ARBA00001946"/>
    </source>
</evidence>
<feature type="region of interest" description="Disordered" evidence="10">
    <location>
        <begin position="282"/>
        <end position="330"/>
    </location>
</feature>
<keyword evidence="13" id="KW-1185">Reference proteome</keyword>
<proteinExistence type="inferred from homology"/>
<evidence type="ECO:0000313" key="12">
    <source>
        <dbReference type="EMBL" id="CAK8991088.1"/>
    </source>
</evidence>
<keyword evidence="4" id="KW-0479">Metal-binding</keyword>
<dbReference type="Pfam" id="PF01926">
    <property type="entry name" value="MMR_HSR1"/>
    <property type="match status" value="1"/>
</dbReference>
<dbReference type="Gene3D" id="3.40.50.300">
    <property type="entry name" value="P-loop containing nucleotide triphosphate hydrolases"/>
    <property type="match status" value="1"/>
</dbReference>
<comment type="similarity">
    <text evidence="2">Belongs to the TRAFAC class TrmE-Era-EngA-EngB-Septin-like GTPase superfamily. EngB GTPase family.</text>
</comment>
<evidence type="ECO:0000256" key="4">
    <source>
        <dbReference type="ARBA" id="ARBA00022723"/>
    </source>
</evidence>
<dbReference type="SUPFAM" id="SSF52540">
    <property type="entry name" value="P-loop containing nucleoside triphosphate hydrolases"/>
    <property type="match status" value="1"/>
</dbReference>
<dbReference type="Proteomes" id="UP001642464">
    <property type="component" value="Unassembled WGS sequence"/>
</dbReference>
<sequence length="330" mass="38469">MADPTTSPVKLQRLRERAARPQYELLRYLAETKVARVQTQEDRKKLWYDLRYNRYAPLFLNQIKPRMKLWAAALHESQLPLARLPEIAMCGRSNSGKSTLVNYLCGQYCASMRRAPGSTTELYFWKVGRPAQLCLVDLPGYGFAEAPDEKRLQWTEFTLWYIRARKNLKRVLLLIDGRQGIKPADREMISYLERHNVPWQIIVTKSDKVPGKTLAKRITIMKEDLSQFRKMVREPIPVAAVKRRGLETLREILTELKVAKEVVKDGIRTMVYDLLEQRRVRNRAKRQRRKDRKEALKAELETKESETKESERAESDAEAGGCFGMRNRSS</sequence>
<keyword evidence="5" id="KW-0547">Nucleotide-binding</keyword>
<evidence type="ECO:0000256" key="8">
    <source>
        <dbReference type="ARBA" id="ARBA00023210"/>
    </source>
</evidence>
<name>A0ABP0HMS4_9DINO</name>
<dbReference type="PANTHER" id="PTHR11649">
    <property type="entry name" value="MSS1/TRME-RELATED GTP-BINDING PROTEIN"/>
    <property type="match status" value="1"/>
</dbReference>
<dbReference type="HAMAP" id="MF_00321">
    <property type="entry name" value="GTPase_EngB"/>
    <property type="match status" value="1"/>
</dbReference>
<dbReference type="NCBIfam" id="TIGR03598">
    <property type="entry name" value="GTPase_YsxC"/>
    <property type="match status" value="1"/>
</dbReference>
<feature type="domain" description="EngB-type G" evidence="11">
    <location>
        <begin position="83"/>
        <end position="259"/>
    </location>
</feature>
<dbReference type="InterPro" id="IPR019987">
    <property type="entry name" value="GTP-bd_ribosome_bio_YsxC"/>
</dbReference>
<comment type="caution">
    <text evidence="12">The sequence shown here is derived from an EMBL/GenBank/DDBJ whole genome shotgun (WGS) entry which is preliminary data.</text>
</comment>
<comment type="cofactor">
    <cofactor evidence="1">
        <name>Mg(2+)</name>
        <dbReference type="ChEBI" id="CHEBI:18420"/>
    </cofactor>
</comment>
<dbReference type="InterPro" id="IPR027417">
    <property type="entry name" value="P-loop_NTPase"/>
</dbReference>
<evidence type="ECO:0000256" key="6">
    <source>
        <dbReference type="ARBA" id="ARBA00022842"/>
    </source>
</evidence>
<keyword evidence="9" id="KW-0131">Cell cycle</keyword>
<dbReference type="EMBL" id="CAXAMM010001226">
    <property type="protein sequence ID" value="CAK8991088.1"/>
    <property type="molecule type" value="Genomic_DNA"/>
</dbReference>
<feature type="compositionally biased region" description="Basic and acidic residues" evidence="10">
    <location>
        <begin position="292"/>
        <end position="315"/>
    </location>
</feature>
<dbReference type="InterPro" id="IPR006073">
    <property type="entry name" value="GTP-bd"/>
</dbReference>
<dbReference type="CDD" id="cd01876">
    <property type="entry name" value="YihA_EngB"/>
    <property type="match status" value="1"/>
</dbReference>
<reference evidence="12 13" key="1">
    <citation type="submission" date="2024-02" db="EMBL/GenBank/DDBJ databases">
        <authorList>
            <person name="Chen Y."/>
            <person name="Shah S."/>
            <person name="Dougan E. K."/>
            <person name="Thang M."/>
            <person name="Chan C."/>
        </authorList>
    </citation>
    <scope>NUCLEOTIDE SEQUENCE [LARGE SCALE GENOMIC DNA]</scope>
</reference>
<keyword evidence="3" id="KW-0132">Cell division</keyword>
<evidence type="ECO:0000256" key="9">
    <source>
        <dbReference type="ARBA" id="ARBA00023306"/>
    </source>
</evidence>
<evidence type="ECO:0000256" key="2">
    <source>
        <dbReference type="ARBA" id="ARBA00009638"/>
    </source>
</evidence>
<gene>
    <name evidence="12" type="ORF">SCF082_LOCUS2510</name>
</gene>
<evidence type="ECO:0000256" key="10">
    <source>
        <dbReference type="SAM" id="MobiDB-lite"/>
    </source>
</evidence>